<dbReference type="PANTHER" id="PTHR11515:SF5">
    <property type="entry name" value="THYROTROPIN SUBUNIT BETA"/>
    <property type="match status" value="1"/>
</dbReference>
<feature type="signal peptide" evidence="13">
    <location>
        <begin position="1"/>
        <end position="33"/>
    </location>
</feature>
<dbReference type="FunFam" id="2.10.90.10:FF:000007">
    <property type="entry name" value="Luteinizing hormone beta subunit"/>
    <property type="match status" value="1"/>
</dbReference>
<dbReference type="EMBL" id="KX756570">
    <property type="protein sequence ID" value="AQS27924.1"/>
    <property type="molecule type" value="mRNA"/>
</dbReference>
<dbReference type="InterPro" id="IPR018245">
    <property type="entry name" value="Gonadotropin_bsu_CS"/>
</dbReference>
<evidence type="ECO:0000256" key="6">
    <source>
        <dbReference type="ARBA" id="ARBA00023180"/>
    </source>
</evidence>
<dbReference type="PROSITE" id="PS00261">
    <property type="entry name" value="GLYCO_HORMONE_BETA_1"/>
    <property type="match status" value="1"/>
</dbReference>
<reference evidence="15" key="1">
    <citation type="submission" date="2016-08" db="EMBL/GenBank/DDBJ databases">
        <authorList>
            <person name="Seilhamer J.J."/>
        </authorList>
    </citation>
    <scope>NUCLEOTIDE SEQUENCE</scope>
</reference>
<dbReference type="AlphaFoldDB" id="A0A1S6GXE0"/>
<dbReference type="SMART" id="SM00068">
    <property type="entry name" value="GHB"/>
    <property type="match status" value="1"/>
</dbReference>
<evidence type="ECO:0000256" key="4">
    <source>
        <dbReference type="ARBA" id="ARBA00022702"/>
    </source>
</evidence>
<keyword evidence="6" id="KW-0325">Glycoprotein</keyword>
<comment type="similarity">
    <text evidence="2 12">Belongs to the glycoprotein hormones subunit beta family.</text>
</comment>
<dbReference type="InterPro" id="IPR029034">
    <property type="entry name" value="Cystine-knot_cytokine"/>
</dbReference>
<comment type="subcellular location">
    <subcellularLocation>
        <location evidence="1 12">Secreted</location>
    </subcellularLocation>
</comment>
<sequence length="155" mass="17443">MNRVWVTTALTRQCKVSMSAIVLLSVLFALAYGQAASYCIPTEYTMYVDRRECAYCLTINTTICAGYCMTRDINGKLFLPKSALSQDVCTYRDFIYRTVEIPGCPHHVAPYFSYPVAMSCKCGKCNTDYSDCIHEAVKTNYCTKPQTFYLGGFSV</sequence>
<evidence type="ECO:0000256" key="9">
    <source>
        <dbReference type="ARBA" id="ARBA00039483"/>
    </source>
</evidence>
<comment type="function">
    <text evidence="7">Indispensable for the control of thyroid structure and metabolism.</text>
</comment>
<keyword evidence="13" id="KW-0732">Signal</keyword>
<comment type="subunit">
    <text evidence="8">Heterodimer of a common alpha chain and a unique beta chain which confers biological specificity to thyrotropin, lutropin, follitropin and gonadotropin.</text>
</comment>
<evidence type="ECO:0000259" key="14">
    <source>
        <dbReference type="Pfam" id="PF00007"/>
    </source>
</evidence>
<evidence type="ECO:0000256" key="13">
    <source>
        <dbReference type="SAM" id="SignalP"/>
    </source>
</evidence>
<accession>A0A1S6GXE0</accession>
<dbReference type="GO" id="GO:0005737">
    <property type="term" value="C:cytoplasm"/>
    <property type="evidence" value="ECO:0007669"/>
    <property type="project" value="TreeGrafter"/>
</dbReference>
<evidence type="ECO:0000256" key="7">
    <source>
        <dbReference type="ARBA" id="ARBA00037283"/>
    </source>
</evidence>
<dbReference type="InterPro" id="IPR001545">
    <property type="entry name" value="Gonadotropin_bsu"/>
</dbReference>
<name>A0A1S6GXE0_9RODE</name>
<dbReference type="PANTHER" id="PTHR11515">
    <property type="entry name" value="GLYCOPROTEIN HORMONE BETA CHAIN"/>
    <property type="match status" value="1"/>
</dbReference>
<evidence type="ECO:0000256" key="1">
    <source>
        <dbReference type="ARBA" id="ARBA00004613"/>
    </source>
</evidence>
<evidence type="ECO:0000256" key="12">
    <source>
        <dbReference type="RuleBase" id="RU004069"/>
    </source>
</evidence>
<evidence type="ECO:0000256" key="11">
    <source>
        <dbReference type="ARBA" id="ARBA00042931"/>
    </source>
</evidence>
<feature type="chain" id="PRO_5010550447" description="Thyrotropin subunit beta" evidence="13">
    <location>
        <begin position="34"/>
        <end position="155"/>
    </location>
</feature>
<evidence type="ECO:0000256" key="10">
    <source>
        <dbReference type="ARBA" id="ARBA00042284"/>
    </source>
</evidence>
<protein>
    <recommendedName>
        <fullName evidence="9">Thyrotropin subunit beta</fullName>
    </recommendedName>
    <alternativeName>
        <fullName evidence="10">Thyroid-stimulating hormone subunit beta</fullName>
    </alternativeName>
    <alternativeName>
        <fullName evidence="11">Thyrotropin beta chain</fullName>
    </alternativeName>
</protein>
<evidence type="ECO:0000313" key="15">
    <source>
        <dbReference type="EMBL" id="AQS27924.1"/>
    </source>
</evidence>
<dbReference type="PROSITE" id="PS00689">
    <property type="entry name" value="GLYCO_HORMONE_BETA_2"/>
    <property type="match status" value="1"/>
</dbReference>
<dbReference type="GO" id="GO:0005615">
    <property type="term" value="C:extracellular space"/>
    <property type="evidence" value="ECO:0007669"/>
    <property type="project" value="TreeGrafter"/>
</dbReference>
<evidence type="ECO:0000256" key="5">
    <source>
        <dbReference type="ARBA" id="ARBA00023157"/>
    </source>
</evidence>
<feature type="domain" description="Glycoprotein hormone subunit beta" evidence="14">
    <location>
        <begin position="38"/>
        <end position="142"/>
    </location>
</feature>
<evidence type="ECO:0000256" key="3">
    <source>
        <dbReference type="ARBA" id="ARBA00022525"/>
    </source>
</evidence>
<keyword evidence="4 12" id="KW-0372">Hormone</keyword>
<dbReference type="CDD" id="cd00069">
    <property type="entry name" value="GHB_like"/>
    <property type="match status" value="1"/>
</dbReference>
<keyword evidence="5" id="KW-1015">Disulfide bond</keyword>
<evidence type="ECO:0000256" key="8">
    <source>
        <dbReference type="ARBA" id="ARBA00038688"/>
    </source>
</evidence>
<dbReference type="Gene3D" id="2.10.90.10">
    <property type="entry name" value="Cystine-knot cytokines"/>
    <property type="match status" value="1"/>
</dbReference>
<organism evidence="15">
    <name type="scientific">Cricetulus barabensis</name>
    <name type="common">striped dwarf hamster</name>
    <dbReference type="NCBI Taxonomy" id="329629"/>
    <lineage>
        <taxon>Eukaryota</taxon>
        <taxon>Metazoa</taxon>
        <taxon>Chordata</taxon>
        <taxon>Craniata</taxon>
        <taxon>Vertebrata</taxon>
        <taxon>Euteleostomi</taxon>
        <taxon>Mammalia</taxon>
        <taxon>Eutheria</taxon>
        <taxon>Euarchontoglires</taxon>
        <taxon>Glires</taxon>
        <taxon>Rodentia</taxon>
        <taxon>Myomorpha</taxon>
        <taxon>Muroidea</taxon>
        <taxon>Cricetidae</taxon>
        <taxon>Cricetinae</taxon>
        <taxon>Cricetulus</taxon>
    </lineage>
</organism>
<dbReference type="SUPFAM" id="SSF57501">
    <property type="entry name" value="Cystine-knot cytokines"/>
    <property type="match status" value="1"/>
</dbReference>
<dbReference type="Pfam" id="PF00007">
    <property type="entry name" value="Cys_knot"/>
    <property type="match status" value="1"/>
</dbReference>
<evidence type="ECO:0000256" key="2">
    <source>
        <dbReference type="ARBA" id="ARBA00006552"/>
    </source>
</evidence>
<proteinExistence type="evidence at transcript level"/>
<dbReference type="InterPro" id="IPR006208">
    <property type="entry name" value="Glyco_hormone_CN"/>
</dbReference>
<keyword evidence="3" id="KW-0964">Secreted</keyword>
<dbReference type="GO" id="GO:0005179">
    <property type="term" value="F:hormone activity"/>
    <property type="evidence" value="ECO:0007669"/>
    <property type="project" value="UniProtKB-KW"/>
</dbReference>
<dbReference type="GO" id="GO:0007186">
    <property type="term" value="P:G protein-coupled receptor signaling pathway"/>
    <property type="evidence" value="ECO:0007669"/>
    <property type="project" value="TreeGrafter"/>
</dbReference>